<feature type="transmembrane region" description="Helical" evidence="5">
    <location>
        <begin position="161"/>
        <end position="180"/>
    </location>
</feature>
<keyword evidence="4 5" id="KW-0472">Membrane</keyword>
<evidence type="ECO:0000256" key="2">
    <source>
        <dbReference type="ARBA" id="ARBA00022692"/>
    </source>
</evidence>
<feature type="transmembrane region" description="Helical" evidence="5">
    <location>
        <begin position="120"/>
        <end position="141"/>
    </location>
</feature>
<evidence type="ECO:0000256" key="1">
    <source>
        <dbReference type="ARBA" id="ARBA00004141"/>
    </source>
</evidence>
<evidence type="ECO:0000259" key="6">
    <source>
        <dbReference type="Pfam" id="PF07291"/>
    </source>
</evidence>
<dbReference type="Pfam" id="PF07291">
    <property type="entry name" value="MauE"/>
    <property type="match status" value="1"/>
</dbReference>
<dbReference type="InterPro" id="IPR009908">
    <property type="entry name" value="Methylamine_util_MauE"/>
</dbReference>
<feature type="domain" description="Methylamine utilisation protein MauE" evidence="6">
    <location>
        <begin position="27"/>
        <end position="140"/>
    </location>
</feature>
<keyword evidence="2 5" id="KW-0812">Transmembrane</keyword>
<dbReference type="GO" id="GO:0016020">
    <property type="term" value="C:membrane"/>
    <property type="evidence" value="ECO:0007669"/>
    <property type="project" value="UniProtKB-SubCell"/>
</dbReference>
<evidence type="ECO:0000256" key="5">
    <source>
        <dbReference type="SAM" id="Phobius"/>
    </source>
</evidence>
<dbReference type="AlphaFoldDB" id="A0A7V9ACG4"/>
<evidence type="ECO:0000313" key="7">
    <source>
        <dbReference type="EMBL" id="MBA2226762.1"/>
    </source>
</evidence>
<evidence type="ECO:0000313" key="8">
    <source>
        <dbReference type="Proteomes" id="UP000542342"/>
    </source>
</evidence>
<organism evidence="7 8">
    <name type="scientific">Thermogemmata fonticola</name>
    <dbReference type="NCBI Taxonomy" id="2755323"/>
    <lineage>
        <taxon>Bacteria</taxon>
        <taxon>Pseudomonadati</taxon>
        <taxon>Planctomycetota</taxon>
        <taxon>Planctomycetia</taxon>
        <taxon>Gemmatales</taxon>
        <taxon>Gemmataceae</taxon>
        <taxon>Thermogemmata</taxon>
    </lineage>
</organism>
<sequence length="299" mass="32224">MGSREEADHVLPIATVPPRGRIGREFLVLRLTLGLFLVGAAGLKVHALFVSSPLQESPLSSPRWQLTAIVTELLLGTWLLSGQWLRAAWIASLAFFSVLASASLYLALLGQTDCGCFGRLAVNPWVTFLLDLAILAALLLFRPRGISPSFQMSYGLRAAKVGMAAALLTLFVAVLFLAMVDRPADALARLRGEPLTVEPAVSEVGEAAAGTQRWFTVHLVNHTDHPIRVVGGTASCACTATQDLPVTVPPYEMRPINILMTFSGGAGYFQHRFALFTDHPSQPVVVARYAGRVVRTPSP</sequence>
<gene>
    <name evidence="7" type="ORF">H0921_11380</name>
</gene>
<protein>
    <recommendedName>
        <fullName evidence="6">Methylamine utilisation protein MauE domain-containing protein</fullName>
    </recommendedName>
</protein>
<comment type="subcellular location">
    <subcellularLocation>
        <location evidence="1">Membrane</location>
        <topology evidence="1">Multi-pass membrane protein</topology>
    </subcellularLocation>
</comment>
<dbReference type="Proteomes" id="UP000542342">
    <property type="component" value="Unassembled WGS sequence"/>
</dbReference>
<name>A0A7V9ACG4_9BACT</name>
<comment type="caution">
    <text evidence="7">The sequence shown here is derived from an EMBL/GenBank/DDBJ whole genome shotgun (WGS) entry which is preliminary data.</text>
</comment>
<keyword evidence="8" id="KW-1185">Reference proteome</keyword>
<proteinExistence type="predicted"/>
<accession>A0A7V9ACG4</accession>
<feature type="transmembrane region" description="Helical" evidence="5">
    <location>
        <begin position="27"/>
        <end position="50"/>
    </location>
</feature>
<reference evidence="7 8" key="1">
    <citation type="submission" date="2020-07" db="EMBL/GenBank/DDBJ databases">
        <title>Thermogemmata thermophila gen. nov., sp. nov., a novel moderate thermophilic planctomycete from a Kamchatka hot spring.</title>
        <authorList>
            <person name="Elcheninov A.G."/>
            <person name="Podosokorskaya O.A."/>
            <person name="Kovaleva O.L."/>
            <person name="Novikov A."/>
            <person name="Bonch-Osmolovskaya E.A."/>
            <person name="Toshchakov S.V."/>
            <person name="Kublanov I.V."/>
        </authorList>
    </citation>
    <scope>NUCLEOTIDE SEQUENCE [LARGE SCALE GENOMIC DNA]</scope>
    <source>
        <strain evidence="7 8">2918</strain>
    </source>
</reference>
<dbReference type="GO" id="GO:0030416">
    <property type="term" value="P:methylamine metabolic process"/>
    <property type="evidence" value="ECO:0007669"/>
    <property type="project" value="InterPro"/>
</dbReference>
<evidence type="ECO:0000256" key="3">
    <source>
        <dbReference type="ARBA" id="ARBA00022989"/>
    </source>
</evidence>
<evidence type="ECO:0000256" key="4">
    <source>
        <dbReference type="ARBA" id="ARBA00023136"/>
    </source>
</evidence>
<keyword evidence="3 5" id="KW-1133">Transmembrane helix</keyword>
<dbReference type="RefSeq" id="WP_194538211.1">
    <property type="nucleotide sequence ID" value="NZ_JACEFB010000008.1"/>
</dbReference>
<feature type="transmembrane region" description="Helical" evidence="5">
    <location>
        <begin position="87"/>
        <end position="108"/>
    </location>
</feature>
<dbReference type="EMBL" id="JACEFB010000008">
    <property type="protein sequence ID" value="MBA2226762.1"/>
    <property type="molecule type" value="Genomic_DNA"/>
</dbReference>